<evidence type="ECO:0000256" key="1">
    <source>
        <dbReference type="SAM" id="SignalP"/>
    </source>
</evidence>
<evidence type="ECO:0000313" key="3">
    <source>
        <dbReference type="Proteomes" id="UP001054252"/>
    </source>
</evidence>
<dbReference type="AlphaFoldDB" id="A0AAV5KI29"/>
<keyword evidence="1" id="KW-0732">Signal</keyword>
<feature type="chain" id="PRO_5043629999" evidence="1">
    <location>
        <begin position="18"/>
        <end position="67"/>
    </location>
</feature>
<dbReference type="EMBL" id="BPVZ01000065">
    <property type="protein sequence ID" value="GKV24267.1"/>
    <property type="molecule type" value="Genomic_DNA"/>
</dbReference>
<name>A0AAV5KI29_9ROSI</name>
<comment type="caution">
    <text evidence="2">The sequence shown here is derived from an EMBL/GenBank/DDBJ whole genome shotgun (WGS) entry which is preliminary data.</text>
</comment>
<reference evidence="2 3" key="1">
    <citation type="journal article" date="2021" name="Commun. Biol.">
        <title>The genome of Shorea leprosula (Dipterocarpaceae) highlights the ecological relevance of drought in aseasonal tropical rainforests.</title>
        <authorList>
            <person name="Ng K.K.S."/>
            <person name="Kobayashi M.J."/>
            <person name="Fawcett J.A."/>
            <person name="Hatakeyama M."/>
            <person name="Paape T."/>
            <person name="Ng C.H."/>
            <person name="Ang C.C."/>
            <person name="Tnah L.H."/>
            <person name="Lee C.T."/>
            <person name="Nishiyama T."/>
            <person name="Sese J."/>
            <person name="O'Brien M.J."/>
            <person name="Copetti D."/>
            <person name="Mohd Noor M.I."/>
            <person name="Ong R.C."/>
            <person name="Putra M."/>
            <person name="Sireger I.Z."/>
            <person name="Indrioko S."/>
            <person name="Kosugi Y."/>
            <person name="Izuno A."/>
            <person name="Isagi Y."/>
            <person name="Lee S.L."/>
            <person name="Shimizu K.K."/>
        </authorList>
    </citation>
    <scope>NUCLEOTIDE SEQUENCE [LARGE SCALE GENOMIC DNA]</scope>
    <source>
        <strain evidence="2">214</strain>
    </source>
</reference>
<dbReference type="Proteomes" id="UP001054252">
    <property type="component" value="Unassembled WGS sequence"/>
</dbReference>
<sequence>MLLYSLLLLCSAATLFGEEATAVQWPARKLSREGLEEAVDGGAAIGRWRKRRKMCREGLDRAIDGGG</sequence>
<organism evidence="2 3">
    <name type="scientific">Rubroshorea leprosula</name>
    <dbReference type="NCBI Taxonomy" id="152421"/>
    <lineage>
        <taxon>Eukaryota</taxon>
        <taxon>Viridiplantae</taxon>
        <taxon>Streptophyta</taxon>
        <taxon>Embryophyta</taxon>
        <taxon>Tracheophyta</taxon>
        <taxon>Spermatophyta</taxon>
        <taxon>Magnoliopsida</taxon>
        <taxon>eudicotyledons</taxon>
        <taxon>Gunneridae</taxon>
        <taxon>Pentapetalae</taxon>
        <taxon>rosids</taxon>
        <taxon>malvids</taxon>
        <taxon>Malvales</taxon>
        <taxon>Dipterocarpaceae</taxon>
        <taxon>Rubroshorea</taxon>
    </lineage>
</organism>
<accession>A0AAV5KI29</accession>
<keyword evidence="3" id="KW-1185">Reference proteome</keyword>
<feature type="signal peptide" evidence="1">
    <location>
        <begin position="1"/>
        <end position="17"/>
    </location>
</feature>
<evidence type="ECO:0000313" key="2">
    <source>
        <dbReference type="EMBL" id="GKV24267.1"/>
    </source>
</evidence>
<protein>
    <submittedName>
        <fullName evidence="2">Uncharacterized protein</fullName>
    </submittedName>
</protein>
<proteinExistence type="predicted"/>
<gene>
    <name evidence="2" type="ORF">SLEP1_g33898</name>
</gene>